<dbReference type="GO" id="GO:0009307">
    <property type="term" value="P:DNA restriction-modification system"/>
    <property type="evidence" value="ECO:0007669"/>
    <property type="project" value="UniProtKB-KW"/>
</dbReference>
<evidence type="ECO:0000256" key="9">
    <source>
        <dbReference type="ARBA" id="ARBA00023125"/>
    </source>
</evidence>
<dbReference type="InterPro" id="IPR014001">
    <property type="entry name" value="Helicase_ATP-bd"/>
</dbReference>
<dbReference type="PANTHER" id="PTHR30195:SF15">
    <property type="entry name" value="TYPE I RESTRICTION ENZYME HINDI ENDONUCLEASE SUBUNIT"/>
    <property type="match status" value="1"/>
</dbReference>
<evidence type="ECO:0000259" key="12">
    <source>
        <dbReference type="PROSITE" id="PS51192"/>
    </source>
</evidence>
<dbReference type="CDD" id="cd18800">
    <property type="entry name" value="SF2_C_EcoR124I-like"/>
    <property type="match status" value="1"/>
</dbReference>
<dbReference type="Pfam" id="PF11867">
    <property type="entry name" value="T1RH-like_C"/>
    <property type="match status" value="1"/>
</dbReference>
<dbReference type="InterPro" id="IPR040980">
    <property type="entry name" value="SWI2_SNF2"/>
</dbReference>
<evidence type="ECO:0000256" key="6">
    <source>
        <dbReference type="ARBA" id="ARBA00022759"/>
    </source>
</evidence>
<dbReference type="Proteomes" id="UP000192902">
    <property type="component" value="Chromosome"/>
</dbReference>
<keyword evidence="6" id="KW-0255">Endonuclease</keyword>
<name>A0A1W6BW79_9BACT</name>
<dbReference type="NCBIfam" id="TIGR00348">
    <property type="entry name" value="hsdR"/>
    <property type="match status" value="1"/>
</dbReference>
<dbReference type="Gene3D" id="3.90.1570.50">
    <property type="match status" value="1"/>
</dbReference>
<evidence type="ECO:0000256" key="3">
    <source>
        <dbReference type="ARBA" id="ARBA00022722"/>
    </source>
</evidence>
<protein>
    <recommendedName>
        <fullName evidence="10">Type I restriction enzyme endonuclease subunit</fullName>
        <shortName evidence="10">R protein</shortName>
        <ecNumber evidence="10">3.1.21.3</ecNumber>
    </recommendedName>
</protein>
<dbReference type="CDD" id="cd22332">
    <property type="entry name" value="HsdR_N"/>
    <property type="match status" value="1"/>
</dbReference>
<comment type="similarity">
    <text evidence="2 10">Belongs to the HsdR family.</text>
</comment>
<evidence type="ECO:0000313" key="13">
    <source>
        <dbReference type="EMBL" id="ARJ56353.1"/>
    </source>
</evidence>
<dbReference type="InterPro" id="IPR021810">
    <property type="entry name" value="T1RH-like_C"/>
</dbReference>
<dbReference type="InterPro" id="IPR027417">
    <property type="entry name" value="P-loop_NTPase"/>
</dbReference>
<dbReference type="REBASE" id="197285">
    <property type="entry name" value="Ccu24588ORF733P"/>
</dbReference>
<dbReference type="eggNOG" id="COG0610">
    <property type="taxonomic scope" value="Bacteria"/>
</dbReference>
<feature type="domain" description="Helicase ATP-binding" evidence="12">
    <location>
        <begin position="278"/>
        <end position="435"/>
    </location>
</feature>
<dbReference type="KEGG" id="ccun:CCUN_0735"/>
<feature type="coiled-coil region" evidence="11">
    <location>
        <begin position="859"/>
        <end position="886"/>
    </location>
</feature>
<evidence type="ECO:0000256" key="5">
    <source>
        <dbReference type="ARBA" id="ARBA00022747"/>
    </source>
</evidence>
<comment type="function">
    <text evidence="10">Subunit R is required for both nuclease and ATPase activities, but not for modification.</text>
</comment>
<keyword evidence="11" id="KW-0175">Coiled coil</keyword>
<keyword evidence="7 10" id="KW-0378">Hydrolase</keyword>
<dbReference type="InterPro" id="IPR004473">
    <property type="entry name" value="Restrct_endonuc_typeI_HsdR"/>
</dbReference>
<keyword evidence="4 10" id="KW-0547">Nucleotide-binding</keyword>
<evidence type="ECO:0000256" key="10">
    <source>
        <dbReference type="RuleBase" id="RU364115"/>
    </source>
</evidence>
<dbReference type="RefSeq" id="WP_027306193.1">
    <property type="nucleotide sequence ID" value="NZ_CP020867.1"/>
</dbReference>
<dbReference type="CDD" id="cd18030">
    <property type="entry name" value="DEXHc_RE_I_HsdR"/>
    <property type="match status" value="1"/>
</dbReference>
<dbReference type="GO" id="GO:0003677">
    <property type="term" value="F:DNA binding"/>
    <property type="evidence" value="ECO:0007669"/>
    <property type="project" value="UniProtKB-KW"/>
</dbReference>
<dbReference type="OrthoDB" id="9758243at2"/>
<dbReference type="SMART" id="SM00487">
    <property type="entry name" value="DEXDc"/>
    <property type="match status" value="1"/>
</dbReference>
<sequence>MHTETILQNHCIKLFEKLGFKFLSSKEALSLRKNNHNVLLKDILKERLKTLNHNKFASETLERAIKDLDKPLDKGLNETNKSITEYLLYPQSYPVEGKKKKEGLTYIDFEHPCNNDFHISAEFKVACHGSDKTRRPDLVAFVNGIPLAVIELKRWSVGFKDAINQILSEQKNGEIQNLYKFIQITLAGNGIEAKYGTTGTPLKFYNVWEEEDEGIKEGLKTHITDRDISKLDETIAALFSKERFLKLLKHYIFFDKGVKKICRYPQFFATEKTLQRVETMQGDKRNGLIWHTQGSGKSLTMIMLTRLLKLRFGRSKIIVVTDRIDLDKQLSETFRGVAIDIKHAKNGKDLFKKLQSGASVITTLVHKFEKLDSMEPLLEENIFVLIDEAHRTQGGSLHEAMRAVLPNACYIAFTGTPLTKAEKNSFVKFGGEIHRYTINQALKDGAIVPLDYEGRFVEQKIEDKEGMEDAFERMTKNLSLEAKEELKRKWSRFSKIASSEKRLECIVQDISMDFRKKCKRVSFKAGAIFATNSKYEATRYYELFKKNTDLKVSYVISSNEQEELEGGHKKYIAQIWKETTCGNDETYIKKVCDEFKKGDIELLIVVDKLLTGFDAPNALVLYIDKPLKEHNLLQAIARVNRVKEGKECGFIVDYRGLLGELDRTLTQYSSLRDFEPEDIQGAVFSIQDRIKEIQKFYMDLEEFFKEVEHKNDMQSYVNVITGAHKFNEFKNLFWNFAHSFHVALNHAKIYELLDKETIKTYKEKIKFYNELRAATQRQLHISADLKEYEVCMQNLLNQYINANGVNEIQKLTSIFDVEFENEMQKIEDLSARADAMICATNAVIREKQESNPAFYETLTQEILKIIEEYKQKRINAEEKLKRATNIVQKTKQGSLQKSYPASIKGKRLIALYDCLKTHFSALSLKEDLKENLVESVALEIEKIYKEITVIPDWPSSSKANEKMKSGVADIFWNIKRKYQVIIENQDALCQKIWELGVKNR</sequence>
<keyword evidence="8 10" id="KW-0067">ATP-binding</keyword>
<evidence type="ECO:0000256" key="1">
    <source>
        <dbReference type="ARBA" id="ARBA00000851"/>
    </source>
</evidence>
<dbReference type="PROSITE" id="PS51192">
    <property type="entry name" value="HELICASE_ATP_BIND_1"/>
    <property type="match status" value="1"/>
</dbReference>
<dbReference type="EC" id="3.1.21.3" evidence="10"/>
<evidence type="ECO:0000256" key="11">
    <source>
        <dbReference type="SAM" id="Coils"/>
    </source>
</evidence>
<reference evidence="13 14" key="1">
    <citation type="submission" date="2017-04" db="EMBL/GenBank/DDBJ databases">
        <title>Complete genome sequence of the Campylobacter cuniculorum type strain LMG24588.</title>
        <authorList>
            <person name="Miller W.G."/>
            <person name="Yee E."/>
            <person name="Revez J."/>
            <person name="Bono J.L."/>
            <person name="Rossi M."/>
        </authorList>
    </citation>
    <scope>NUCLEOTIDE SEQUENCE [LARGE SCALE GENOMIC DNA]</scope>
    <source>
        <strain evidence="13 14">LMG 24588</strain>
    </source>
</reference>
<organism evidence="13 14">
    <name type="scientific">Campylobacter cuniculorum DSM 23162 = LMG 24588</name>
    <dbReference type="NCBI Taxonomy" id="1121267"/>
    <lineage>
        <taxon>Bacteria</taxon>
        <taxon>Pseudomonadati</taxon>
        <taxon>Campylobacterota</taxon>
        <taxon>Epsilonproteobacteria</taxon>
        <taxon>Campylobacterales</taxon>
        <taxon>Campylobacteraceae</taxon>
        <taxon>Campylobacter</taxon>
    </lineage>
</organism>
<comment type="subunit">
    <text evidence="10">The type I restriction/modification system is composed of three polypeptides R, M and S.</text>
</comment>
<keyword evidence="3" id="KW-0540">Nuclease</keyword>
<evidence type="ECO:0000256" key="2">
    <source>
        <dbReference type="ARBA" id="ARBA00008598"/>
    </source>
</evidence>
<comment type="catalytic activity">
    <reaction evidence="1 10">
        <text>Endonucleolytic cleavage of DNA to give random double-stranded fragments with terminal 5'-phosphates, ATP is simultaneously hydrolyzed.</text>
        <dbReference type="EC" id="3.1.21.3"/>
    </reaction>
</comment>
<dbReference type="InterPro" id="IPR055180">
    <property type="entry name" value="HsdR_RecA-like_helicase_dom_2"/>
</dbReference>
<dbReference type="STRING" id="1121267.CCUN_0735"/>
<dbReference type="InterPro" id="IPR051268">
    <property type="entry name" value="Type-I_R_enzyme_R_subunit"/>
</dbReference>
<dbReference type="AlphaFoldDB" id="A0A1W6BW79"/>
<keyword evidence="5 10" id="KW-0680">Restriction system</keyword>
<proteinExistence type="inferred from homology"/>
<dbReference type="Pfam" id="PF04313">
    <property type="entry name" value="HSDR_N"/>
    <property type="match status" value="1"/>
</dbReference>
<evidence type="ECO:0000256" key="7">
    <source>
        <dbReference type="ARBA" id="ARBA00022801"/>
    </source>
</evidence>
<keyword evidence="9 10" id="KW-0238">DNA-binding</keyword>
<dbReference type="EMBL" id="CP020867">
    <property type="protein sequence ID" value="ARJ56353.1"/>
    <property type="molecule type" value="Genomic_DNA"/>
</dbReference>
<dbReference type="Pfam" id="PF18766">
    <property type="entry name" value="SWI2_SNF2"/>
    <property type="match status" value="1"/>
</dbReference>
<dbReference type="SUPFAM" id="SSF52540">
    <property type="entry name" value="P-loop containing nucleoside triphosphate hydrolases"/>
    <property type="match status" value="2"/>
</dbReference>
<dbReference type="GO" id="GO:0009035">
    <property type="term" value="F:type I site-specific deoxyribonuclease activity"/>
    <property type="evidence" value="ECO:0007669"/>
    <property type="project" value="UniProtKB-EC"/>
</dbReference>
<evidence type="ECO:0000313" key="14">
    <source>
        <dbReference type="Proteomes" id="UP000192902"/>
    </source>
</evidence>
<gene>
    <name evidence="13" type="primary">hsdR</name>
    <name evidence="13" type="ORF">CCUN_0735</name>
</gene>
<evidence type="ECO:0000256" key="4">
    <source>
        <dbReference type="ARBA" id="ARBA00022741"/>
    </source>
</evidence>
<dbReference type="InterPro" id="IPR007409">
    <property type="entry name" value="Restrct_endonuc_type1_HsdR_N"/>
</dbReference>
<dbReference type="Gene3D" id="3.40.50.300">
    <property type="entry name" value="P-loop containing nucleotide triphosphate hydrolases"/>
    <property type="match status" value="2"/>
</dbReference>
<accession>A0A1W6BW79</accession>
<dbReference type="Pfam" id="PF22679">
    <property type="entry name" value="T1R_D3-like"/>
    <property type="match status" value="1"/>
</dbReference>
<dbReference type="GO" id="GO:0005524">
    <property type="term" value="F:ATP binding"/>
    <property type="evidence" value="ECO:0007669"/>
    <property type="project" value="UniProtKB-KW"/>
</dbReference>
<evidence type="ECO:0000256" key="8">
    <source>
        <dbReference type="ARBA" id="ARBA00022840"/>
    </source>
</evidence>
<dbReference type="PANTHER" id="PTHR30195">
    <property type="entry name" value="TYPE I SITE-SPECIFIC DEOXYRIBONUCLEASE PROTEIN SUBUNIT M AND R"/>
    <property type="match status" value="1"/>
</dbReference>